<organism evidence="1 2">
    <name type="scientific">Heterorhabditis bacteriophora</name>
    <name type="common">Entomopathogenic nematode worm</name>
    <dbReference type="NCBI Taxonomy" id="37862"/>
    <lineage>
        <taxon>Eukaryota</taxon>
        <taxon>Metazoa</taxon>
        <taxon>Ecdysozoa</taxon>
        <taxon>Nematoda</taxon>
        <taxon>Chromadorea</taxon>
        <taxon>Rhabditida</taxon>
        <taxon>Rhabditina</taxon>
        <taxon>Rhabditomorpha</taxon>
        <taxon>Strongyloidea</taxon>
        <taxon>Heterorhabditidae</taxon>
        <taxon>Heterorhabditis</taxon>
    </lineage>
</organism>
<evidence type="ECO:0000313" key="2">
    <source>
        <dbReference type="WBParaSite" id="Hba_18091"/>
    </source>
</evidence>
<protein>
    <submittedName>
        <fullName evidence="2">ATS domain-containing protein</fullName>
    </submittedName>
</protein>
<proteinExistence type="predicted"/>
<name>A0A1I7XK00_HETBA</name>
<dbReference type="Proteomes" id="UP000095283">
    <property type="component" value="Unplaced"/>
</dbReference>
<keyword evidence="1" id="KW-1185">Reference proteome</keyword>
<evidence type="ECO:0000313" key="1">
    <source>
        <dbReference type="Proteomes" id="UP000095283"/>
    </source>
</evidence>
<sequence length="107" mass="12501">MKKLLRDPITQNSINEKKQIFETPLKLGDENCKVYVIKSKDCKQPIISEYDSRYTTQPKAYRTFHHASDNSSSESENIYDEIDFREGNQAIDKPELTFIHDENNCIV</sequence>
<dbReference type="WBParaSite" id="Hba_18091">
    <property type="protein sequence ID" value="Hba_18091"/>
    <property type="gene ID" value="Hba_18091"/>
</dbReference>
<accession>A0A1I7XK00</accession>
<dbReference type="AlphaFoldDB" id="A0A1I7XK00"/>
<reference evidence="2" key="1">
    <citation type="submission" date="2016-11" db="UniProtKB">
        <authorList>
            <consortium name="WormBaseParasite"/>
        </authorList>
    </citation>
    <scope>IDENTIFICATION</scope>
</reference>